<dbReference type="GO" id="GO:0005886">
    <property type="term" value="C:plasma membrane"/>
    <property type="evidence" value="ECO:0007669"/>
    <property type="project" value="UniProtKB-SubCell"/>
</dbReference>
<evidence type="ECO:0000313" key="11">
    <source>
        <dbReference type="Proteomes" id="UP000062160"/>
    </source>
</evidence>
<dbReference type="GO" id="GO:0006605">
    <property type="term" value="P:protein targeting"/>
    <property type="evidence" value="ECO:0007669"/>
    <property type="project" value="UniProtKB-UniRule"/>
</dbReference>
<dbReference type="GO" id="GO:0008320">
    <property type="term" value="F:protein transmembrane transporter activity"/>
    <property type="evidence" value="ECO:0007669"/>
    <property type="project" value="UniProtKB-UniRule"/>
</dbReference>
<evidence type="ECO:0000256" key="5">
    <source>
        <dbReference type="ARBA" id="ARBA00022927"/>
    </source>
</evidence>
<keyword evidence="3 9" id="KW-1003">Cell membrane</keyword>
<dbReference type="InterPro" id="IPR001901">
    <property type="entry name" value="Translocase_SecE/Sec61-g"/>
</dbReference>
<evidence type="ECO:0000256" key="3">
    <source>
        <dbReference type="ARBA" id="ARBA00022475"/>
    </source>
</evidence>
<dbReference type="Proteomes" id="UP000062160">
    <property type="component" value="Unassembled WGS sequence"/>
</dbReference>
<comment type="subcellular location">
    <subcellularLocation>
        <location evidence="9">Cell membrane</location>
        <topology evidence="9">Single-pass membrane protein</topology>
    </subcellularLocation>
    <subcellularLocation>
        <location evidence="1">Membrane</location>
    </subcellularLocation>
</comment>
<proteinExistence type="inferred from homology"/>
<accession>A0A0U9HGJ7</accession>
<comment type="function">
    <text evidence="9">Essential subunit of the Sec protein translocation channel SecYEG. Clamps together the 2 halves of SecY. May contact the channel plug during translocation.</text>
</comment>
<dbReference type="InterPro" id="IPR005807">
    <property type="entry name" value="SecE_bac"/>
</dbReference>
<evidence type="ECO:0000313" key="10">
    <source>
        <dbReference type="EMBL" id="GAQ25012.1"/>
    </source>
</evidence>
<dbReference type="RefSeq" id="WP_083497661.1">
    <property type="nucleotide sequence ID" value="NZ_BSDN01000017.1"/>
</dbReference>
<evidence type="ECO:0000256" key="7">
    <source>
        <dbReference type="ARBA" id="ARBA00023010"/>
    </source>
</evidence>
<keyword evidence="6 9" id="KW-1133">Transmembrane helix</keyword>
<keyword evidence="4 9" id="KW-0812">Transmembrane</keyword>
<evidence type="ECO:0000256" key="6">
    <source>
        <dbReference type="ARBA" id="ARBA00022989"/>
    </source>
</evidence>
<keyword evidence="7 9" id="KW-0811">Translocation</keyword>
<dbReference type="STRING" id="224999.GCA_001485475_01024"/>
<dbReference type="HAMAP" id="MF_00422">
    <property type="entry name" value="SecE"/>
    <property type="match status" value="1"/>
</dbReference>
<organism evidence="10">
    <name type="scientific">Tepidanaerobacter syntrophicus</name>
    <dbReference type="NCBI Taxonomy" id="224999"/>
    <lineage>
        <taxon>Bacteria</taxon>
        <taxon>Bacillati</taxon>
        <taxon>Bacillota</taxon>
        <taxon>Clostridia</taxon>
        <taxon>Thermosediminibacterales</taxon>
        <taxon>Tepidanaerobacteraceae</taxon>
        <taxon>Tepidanaerobacter</taxon>
    </lineage>
</organism>
<sequence length="68" mass="7892">MAAAKEGIIKRTGKFFREVRSELKKVTWPTKNELTTYTLVVMISVVIVSGFLWISDNIFYRLLSLILR</sequence>
<keyword evidence="8 9" id="KW-0472">Membrane</keyword>
<keyword evidence="2 9" id="KW-0813">Transport</keyword>
<gene>
    <name evidence="9" type="primary">secE</name>
    <name evidence="10" type="ORF">TSYNT_727</name>
</gene>
<evidence type="ECO:0000256" key="2">
    <source>
        <dbReference type="ARBA" id="ARBA00022448"/>
    </source>
</evidence>
<evidence type="ECO:0000256" key="8">
    <source>
        <dbReference type="ARBA" id="ARBA00023136"/>
    </source>
</evidence>
<dbReference type="Gene3D" id="1.20.5.1030">
    <property type="entry name" value="Preprotein translocase secy subunit"/>
    <property type="match status" value="1"/>
</dbReference>
<comment type="subunit">
    <text evidence="9">Component of the Sec protein translocase complex. Heterotrimer consisting of SecY, SecE and SecG subunits. The heterotrimers can form oligomers, although 1 heterotrimer is thought to be able to translocate proteins. Interacts with the ribosome. Interacts with SecDF, and other proteins may be involved. Interacts with SecA.</text>
</comment>
<name>A0A0U9HGJ7_9FIRM</name>
<dbReference type="Pfam" id="PF00584">
    <property type="entry name" value="SecE"/>
    <property type="match status" value="1"/>
</dbReference>
<keyword evidence="5 9" id="KW-0653">Protein transport</keyword>
<evidence type="ECO:0000256" key="1">
    <source>
        <dbReference type="ARBA" id="ARBA00004370"/>
    </source>
</evidence>
<comment type="similarity">
    <text evidence="9">Belongs to the SecE/SEC61-gamma family.</text>
</comment>
<dbReference type="PRINTS" id="PR01650">
    <property type="entry name" value="SECETRNLCASE"/>
</dbReference>
<dbReference type="NCBIfam" id="TIGR00964">
    <property type="entry name" value="secE_bact"/>
    <property type="match status" value="1"/>
</dbReference>
<dbReference type="EMBL" id="DF977001">
    <property type="protein sequence ID" value="GAQ25012.1"/>
    <property type="molecule type" value="Genomic_DNA"/>
</dbReference>
<reference evidence="10" key="1">
    <citation type="journal article" date="2016" name="Genome Announc.">
        <title>Draft Genome Sequence of the Syntrophic Lactate-Degrading Bacterium Tepidanaerobacter syntrophicus JLT.</title>
        <authorList>
            <person name="Matsuura N."/>
            <person name="Ohashi A."/>
            <person name="Tourlousse D.M."/>
            <person name="Sekiguchi Y."/>
        </authorList>
    </citation>
    <scope>NUCLEOTIDE SEQUENCE [LARGE SCALE GENOMIC DNA]</scope>
    <source>
        <strain evidence="10">JL</strain>
    </source>
</reference>
<dbReference type="PANTHER" id="PTHR33910:SF1">
    <property type="entry name" value="PROTEIN TRANSLOCASE SUBUNIT SECE"/>
    <property type="match status" value="1"/>
</dbReference>
<evidence type="ECO:0000256" key="9">
    <source>
        <dbReference type="HAMAP-Rule" id="MF_00422"/>
    </source>
</evidence>
<dbReference type="InterPro" id="IPR038379">
    <property type="entry name" value="SecE_sf"/>
</dbReference>
<dbReference type="OrthoDB" id="9799073at2"/>
<dbReference type="AlphaFoldDB" id="A0A0U9HGJ7"/>
<dbReference type="GO" id="GO:0009306">
    <property type="term" value="P:protein secretion"/>
    <property type="evidence" value="ECO:0007669"/>
    <property type="project" value="UniProtKB-UniRule"/>
</dbReference>
<protein>
    <recommendedName>
        <fullName evidence="9">Protein translocase subunit SecE</fullName>
    </recommendedName>
</protein>
<dbReference type="PANTHER" id="PTHR33910">
    <property type="entry name" value="PROTEIN TRANSLOCASE SUBUNIT SECE"/>
    <property type="match status" value="1"/>
</dbReference>
<dbReference type="GO" id="GO:0043952">
    <property type="term" value="P:protein transport by the Sec complex"/>
    <property type="evidence" value="ECO:0007669"/>
    <property type="project" value="UniProtKB-UniRule"/>
</dbReference>
<dbReference type="GO" id="GO:0065002">
    <property type="term" value="P:intracellular protein transmembrane transport"/>
    <property type="evidence" value="ECO:0007669"/>
    <property type="project" value="UniProtKB-UniRule"/>
</dbReference>
<evidence type="ECO:0000256" key="4">
    <source>
        <dbReference type="ARBA" id="ARBA00022692"/>
    </source>
</evidence>
<feature type="transmembrane region" description="Helical" evidence="9">
    <location>
        <begin position="34"/>
        <end position="54"/>
    </location>
</feature>
<keyword evidence="11" id="KW-1185">Reference proteome</keyword>